<keyword evidence="1" id="KW-1133">Transmembrane helix</keyword>
<dbReference type="RefSeq" id="WP_041974770.1">
    <property type="nucleotide sequence ID" value="NZ_CBXV010000003.1"/>
</dbReference>
<proteinExistence type="predicted"/>
<organism evidence="2 3">
    <name type="scientific">Pyrinomonas methylaliphatogenes</name>
    <dbReference type="NCBI Taxonomy" id="454194"/>
    <lineage>
        <taxon>Bacteria</taxon>
        <taxon>Pseudomonadati</taxon>
        <taxon>Acidobacteriota</taxon>
        <taxon>Blastocatellia</taxon>
        <taxon>Blastocatellales</taxon>
        <taxon>Pyrinomonadaceae</taxon>
        <taxon>Pyrinomonas</taxon>
    </lineage>
</organism>
<dbReference type="AlphaFoldDB" id="A0A0B6WXG0"/>
<feature type="transmembrane region" description="Helical" evidence="1">
    <location>
        <begin position="7"/>
        <end position="26"/>
    </location>
</feature>
<evidence type="ECO:0000313" key="2">
    <source>
        <dbReference type="EMBL" id="CDM64860.1"/>
    </source>
</evidence>
<keyword evidence="1" id="KW-0812">Transmembrane</keyword>
<accession>A0A0B6WXG0</accession>
<dbReference type="EMBL" id="CBXV010000003">
    <property type="protein sequence ID" value="CDM64860.1"/>
    <property type="molecule type" value="Genomic_DNA"/>
</dbReference>
<gene>
    <name evidence="2" type="ORF">PYK22_00855</name>
</gene>
<protein>
    <submittedName>
        <fullName evidence="2">Uncharacterized protein</fullName>
    </submittedName>
</protein>
<reference evidence="2 3" key="2">
    <citation type="submission" date="2015-01" db="EMBL/GenBank/DDBJ databases">
        <title>Complete genome sequence of Pyrinomonas methylaliphatogenes type strain K22T.</title>
        <authorList>
            <person name="Lee K.C.Y."/>
            <person name="Power J.F."/>
            <person name="Dunfield P.F."/>
            <person name="Morgan X.C."/>
            <person name="Huttenhower C."/>
            <person name="Stott M.B."/>
        </authorList>
    </citation>
    <scope>NUCLEOTIDE SEQUENCE [LARGE SCALE GENOMIC DNA]</scope>
    <source>
        <strain evidence="2 3">K22</strain>
    </source>
</reference>
<sequence>MSSKAIDILCWIVGLISLAFGIWQFYRFATYRNPQTGQIDWQGGTSYLWLAIAGIAIACACALVFFLRHVNKDEEIHITQ</sequence>
<keyword evidence="3" id="KW-1185">Reference proteome</keyword>
<feature type="transmembrane region" description="Helical" evidence="1">
    <location>
        <begin position="46"/>
        <end position="67"/>
    </location>
</feature>
<name>A0A0B6WXG0_9BACT</name>
<reference evidence="2 3" key="1">
    <citation type="submission" date="2013-12" db="EMBL/GenBank/DDBJ databases">
        <authorList>
            <person name="Stott M."/>
        </authorList>
    </citation>
    <scope>NUCLEOTIDE SEQUENCE [LARGE SCALE GENOMIC DNA]</scope>
    <source>
        <strain evidence="2 3">K22</strain>
    </source>
</reference>
<evidence type="ECO:0000256" key="1">
    <source>
        <dbReference type="SAM" id="Phobius"/>
    </source>
</evidence>
<dbReference type="Proteomes" id="UP000031518">
    <property type="component" value="Unassembled WGS sequence"/>
</dbReference>
<dbReference type="STRING" id="454194.PYK22_00855"/>
<evidence type="ECO:0000313" key="3">
    <source>
        <dbReference type="Proteomes" id="UP000031518"/>
    </source>
</evidence>
<keyword evidence="1" id="KW-0472">Membrane</keyword>